<dbReference type="EMBL" id="HG793139">
    <property type="protein sequence ID" value="CRL21624.1"/>
    <property type="molecule type" value="Genomic_DNA"/>
</dbReference>
<accession>A0A0G4P5S2</accession>
<evidence type="ECO:0000259" key="3">
    <source>
        <dbReference type="Pfam" id="PF25000"/>
    </source>
</evidence>
<reference evidence="4 5" key="1">
    <citation type="journal article" date="2014" name="Nat. Commun.">
        <title>Multiple recent horizontal transfers of a large genomic region in cheese making fungi.</title>
        <authorList>
            <person name="Cheeseman K."/>
            <person name="Ropars J."/>
            <person name="Renault P."/>
            <person name="Dupont J."/>
            <person name="Gouzy J."/>
            <person name="Branca A."/>
            <person name="Abraham A.L."/>
            <person name="Ceppi M."/>
            <person name="Conseiller E."/>
            <person name="Debuchy R."/>
            <person name="Malagnac F."/>
            <person name="Goarin A."/>
            <person name="Silar P."/>
            <person name="Lacoste S."/>
            <person name="Sallet E."/>
            <person name="Bensimon A."/>
            <person name="Giraud T."/>
            <person name="Brygoo Y."/>
        </authorList>
    </citation>
    <scope>NUCLEOTIDE SEQUENCE [LARGE SCALE GENOMIC DNA]</scope>
    <source>
        <strain evidence="5">FM 013</strain>
    </source>
</reference>
<evidence type="ECO:0000256" key="2">
    <source>
        <dbReference type="ARBA" id="ARBA00022803"/>
    </source>
</evidence>
<dbReference type="InterPro" id="IPR011990">
    <property type="entry name" value="TPR-like_helical_dom_sf"/>
</dbReference>
<organism evidence="4 5">
    <name type="scientific">Penicillium camemberti (strain FM 013)</name>
    <dbReference type="NCBI Taxonomy" id="1429867"/>
    <lineage>
        <taxon>Eukaryota</taxon>
        <taxon>Fungi</taxon>
        <taxon>Dikarya</taxon>
        <taxon>Ascomycota</taxon>
        <taxon>Pezizomycotina</taxon>
        <taxon>Eurotiomycetes</taxon>
        <taxon>Eurotiomycetidae</taxon>
        <taxon>Eurotiales</taxon>
        <taxon>Aspergillaceae</taxon>
        <taxon>Penicillium</taxon>
    </lineage>
</organism>
<keyword evidence="1" id="KW-0677">Repeat</keyword>
<keyword evidence="2" id="KW-0802">TPR repeat</keyword>
<dbReference type="AlphaFoldDB" id="A0A0G4P5S2"/>
<dbReference type="InterPro" id="IPR056681">
    <property type="entry name" value="DUF7779"/>
</dbReference>
<dbReference type="SUPFAM" id="SSF48452">
    <property type="entry name" value="TPR-like"/>
    <property type="match status" value="1"/>
</dbReference>
<feature type="domain" description="DUF7779" evidence="3">
    <location>
        <begin position="15"/>
        <end position="99"/>
    </location>
</feature>
<evidence type="ECO:0000256" key="1">
    <source>
        <dbReference type="ARBA" id="ARBA00022737"/>
    </source>
</evidence>
<dbReference type="Pfam" id="PF25000">
    <property type="entry name" value="DUF7779"/>
    <property type="match status" value="1"/>
</dbReference>
<protein>
    <submittedName>
        <fullName evidence="4">Tetratricopeptide-like helical</fullName>
    </submittedName>
</protein>
<sequence length="464" mass="51711">MDAGEDLAAVWEMVLSQLSRGAEVLQMILSFLGPNGIYESVLKNGALLSNNPALRFMLEEIEQKELLQGSLILKSGESGIIYMPTFVQRAVICRMSAEQREGIFLLSIAILAANLPDTYSTDIGHQVAFWTKCENILPHVESIMSKGAEFNIFQGENQQFAELLLRYSWCVQHIIPEIASLMRRRYLYERENYSVSRSCVGIALQKFVNKDSLAYASAVDLGGLIDLDICHPSAALEAFQQAYTIRRSILPSDDLFLAASQVNLGLALTEIGEIGNSYSNMASLLLRMGQPGDAEAMLKRCPSLKDFSDETFLQTGNPRFSGDMVVLSRIRYAQGLHYEALKLASKALSFRRQCSSGRLKVCDSLYQVSVIHHEADNLQVAQSLLRECIMISEALPQAEGLGHLARANHKVSHVLASLGKSKESRLQFKKAVNIRQEFIKLHGDHFLVNAVSSDFESLVPWMLW</sequence>
<dbReference type="Proteomes" id="UP000053732">
    <property type="component" value="Unassembled WGS sequence"/>
</dbReference>
<dbReference type="PANTHER" id="PTHR45641:SF19">
    <property type="entry name" value="NEPHROCYSTIN-3"/>
    <property type="match status" value="1"/>
</dbReference>
<proteinExistence type="predicted"/>
<dbReference type="PANTHER" id="PTHR45641">
    <property type="entry name" value="TETRATRICOPEPTIDE REPEAT PROTEIN (AFU_ORTHOLOGUE AFUA_6G03870)"/>
    <property type="match status" value="1"/>
</dbReference>
<evidence type="ECO:0000313" key="5">
    <source>
        <dbReference type="Proteomes" id="UP000053732"/>
    </source>
</evidence>
<evidence type="ECO:0000313" key="4">
    <source>
        <dbReference type="EMBL" id="CRL21624.1"/>
    </source>
</evidence>
<keyword evidence="5" id="KW-1185">Reference proteome</keyword>
<gene>
    <name evidence="4" type="ORF">PCAMFM013_S006g000164</name>
</gene>
<dbReference type="Gene3D" id="1.25.40.10">
    <property type="entry name" value="Tetratricopeptide repeat domain"/>
    <property type="match status" value="2"/>
</dbReference>
<name>A0A0G4P5S2_PENC3</name>